<protein>
    <recommendedName>
        <fullName evidence="5">Permease</fullName>
    </recommendedName>
</protein>
<dbReference type="EMBL" id="BAAAPZ010000004">
    <property type="protein sequence ID" value="GAA2093761.1"/>
    <property type="molecule type" value="Genomic_DNA"/>
</dbReference>
<keyword evidence="2" id="KW-1133">Transmembrane helix</keyword>
<keyword evidence="4" id="KW-1185">Reference proteome</keyword>
<comment type="caution">
    <text evidence="3">The sequence shown here is derived from an EMBL/GenBank/DDBJ whole genome shotgun (WGS) entry which is preliminary data.</text>
</comment>
<sequence>MNAPRTEAPRATPHLRLLPGLVAGIAVTVLVNAGLHWIAGWAPAAPDEEALSGPTLLLWLDRFLSDMTEAQFYGSALAGGGMLVGAALAHGLAVRKSRARGFDISYGTGLWPWVLVSALTALLLSHLLWSWTLEFSAWQPIFVPFVSVAPAIVLIYGRGWATAVTAAVLAALLTTPVALVLVDFVLVPAGLPVVIGNVASMWAGALIAFALCRALPWMRLPEATEAAELSEAAGGEDVSPATTSASSPAVPASDDRVRSNLRAEVPAEEEAQSVRPLWLPRRALADFTEPQFYGNEWASLGMIAGVLLAWFLGGAGQGPLGLVPDILTAQLLTALLAVWICAGQWQSQGWYPTFVPIVSFVPAAVIEFGGGWAVIVSASVLGALTGPYIGRAIARRLPADFHPFIGSVMSMTIITLAGVPLLRLVL</sequence>
<dbReference type="RefSeq" id="WP_344336270.1">
    <property type="nucleotide sequence ID" value="NZ_BAAAPZ010000004.1"/>
</dbReference>
<feature type="region of interest" description="Disordered" evidence="1">
    <location>
        <begin position="229"/>
        <end position="257"/>
    </location>
</feature>
<proteinExistence type="predicted"/>
<evidence type="ECO:0000256" key="2">
    <source>
        <dbReference type="SAM" id="Phobius"/>
    </source>
</evidence>
<feature type="transmembrane region" description="Helical" evidence="2">
    <location>
        <begin position="401"/>
        <end position="422"/>
    </location>
</feature>
<feature type="transmembrane region" description="Helical" evidence="2">
    <location>
        <begin position="21"/>
        <end position="39"/>
    </location>
</feature>
<keyword evidence="2" id="KW-0812">Transmembrane</keyword>
<evidence type="ECO:0000256" key="1">
    <source>
        <dbReference type="SAM" id="MobiDB-lite"/>
    </source>
</evidence>
<feature type="transmembrane region" description="Helical" evidence="2">
    <location>
        <begin position="297"/>
        <end position="316"/>
    </location>
</feature>
<accession>A0ABN2WJJ0</accession>
<feature type="transmembrane region" description="Helical" evidence="2">
    <location>
        <begin position="137"/>
        <end position="156"/>
    </location>
</feature>
<dbReference type="Proteomes" id="UP001500984">
    <property type="component" value="Unassembled WGS sequence"/>
</dbReference>
<feature type="transmembrane region" description="Helical" evidence="2">
    <location>
        <begin position="110"/>
        <end position="131"/>
    </location>
</feature>
<feature type="transmembrane region" description="Helical" evidence="2">
    <location>
        <begin position="349"/>
        <end position="366"/>
    </location>
</feature>
<keyword evidence="2" id="KW-0472">Membrane</keyword>
<evidence type="ECO:0008006" key="5">
    <source>
        <dbReference type="Google" id="ProtNLM"/>
    </source>
</evidence>
<evidence type="ECO:0000313" key="4">
    <source>
        <dbReference type="Proteomes" id="UP001500984"/>
    </source>
</evidence>
<name>A0ABN2WJJ0_9MICO</name>
<gene>
    <name evidence="3" type="ORF">GCM10009823_12300</name>
</gene>
<organism evidence="3 4">
    <name type="scientific">Brevibacterium salitolerans</name>
    <dbReference type="NCBI Taxonomy" id="1403566"/>
    <lineage>
        <taxon>Bacteria</taxon>
        <taxon>Bacillati</taxon>
        <taxon>Actinomycetota</taxon>
        <taxon>Actinomycetes</taxon>
        <taxon>Micrococcales</taxon>
        <taxon>Brevibacteriaceae</taxon>
        <taxon>Brevibacterium</taxon>
    </lineage>
</organism>
<reference evidence="3 4" key="1">
    <citation type="journal article" date="2019" name="Int. J. Syst. Evol. Microbiol.">
        <title>The Global Catalogue of Microorganisms (GCM) 10K type strain sequencing project: providing services to taxonomists for standard genome sequencing and annotation.</title>
        <authorList>
            <consortium name="The Broad Institute Genomics Platform"/>
            <consortium name="The Broad Institute Genome Sequencing Center for Infectious Disease"/>
            <person name="Wu L."/>
            <person name="Ma J."/>
        </authorList>
    </citation>
    <scope>NUCLEOTIDE SEQUENCE [LARGE SCALE GENOMIC DNA]</scope>
    <source>
        <strain evidence="3 4">JCM 15900</strain>
    </source>
</reference>
<feature type="transmembrane region" description="Helical" evidence="2">
    <location>
        <begin position="70"/>
        <end position="89"/>
    </location>
</feature>
<evidence type="ECO:0000313" key="3">
    <source>
        <dbReference type="EMBL" id="GAA2093761.1"/>
    </source>
</evidence>
<feature type="transmembrane region" description="Helical" evidence="2">
    <location>
        <begin position="322"/>
        <end position="342"/>
    </location>
</feature>
<feature type="transmembrane region" description="Helical" evidence="2">
    <location>
        <begin position="193"/>
        <end position="212"/>
    </location>
</feature>
<feature type="compositionally biased region" description="Low complexity" evidence="1">
    <location>
        <begin position="229"/>
        <end position="252"/>
    </location>
</feature>
<feature type="transmembrane region" description="Helical" evidence="2">
    <location>
        <begin position="163"/>
        <end position="187"/>
    </location>
</feature>